<dbReference type="RefSeq" id="WP_048354240.1">
    <property type="nucleotide sequence ID" value="NZ_CP023481.1"/>
</dbReference>
<reference evidence="13 15" key="3">
    <citation type="submission" date="2023-03" db="EMBL/GenBank/DDBJ databases">
        <title>Agriculturally important microbes genome sequencing.</title>
        <authorList>
            <person name="Dunlap C."/>
        </authorList>
    </citation>
    <scope>NUCLEOTIDE SEQUENCE [LARGE SCALE GENOMIC DNA]</scope>
    <source>
        <strain evidence="13 15">CBP-3203</strain>
    </source>
</reference>
<dbReference type="Proteomes" id="UP001341297">
    <property type="component" value="Unassembled WGS sequence"/>
</dbReference>
<sequence length="473" mass="54342">MKLRDRIAFHFISRIILLIAICTALFVVSTLFFTFFLNDREPHKSPLSLSSVVRQTAVKGGKISVEAEAISHLKEYHMWLQILDERGNELYSFNKPDNIPSHYIPGELVSDYVYPAKKGFHLSTWFDTKNGKTLTWIMGEPFQSDNPFLYWTNQLWILSMIMIGVIVALYFGKQLGAPLLYIVSWIENLSKGTYAEPASHSFIPKKKKKPGYKLYQELMNAMSNLTVILQKNKAESEKLERTREEWMTGVSHDLKTPLSVIKGYTILLSSEKHEWNKEKVRDFANVMNERVEYMEELIEEFNLTFRLKNDAFPIQKEEKDIVGLLRETLTGLKSLPESKDKHFEFLADQDAIAFYMDEKYMQRAFENLIANSIKHNPPGTEIKVLIENSESQSLTIIIEDNGLGMEKETLEHLFDRYYRGTNASSDTSGTGLGMAIARQIIHAHEGHIEIFSKPGHGTQIKVIFSNKEGPSRL</sequence>
<dbReference type="InterPro" id="IPR005467">
    <property type="entry name" value="His_kinase_dom"/>
</dbReference>
<dbReference type="InterPro" id="IPR036890">
    <property type="entry name" value="HATPase_C_sf"/>
</dbReference>
<keyword evidence="7 12" id="KW-0418">Kinase</keyword>
<dbReference type="InterPro" id="IPR050351">
    <property type="entry name" value="BphY/WalK/GraS-like"/>
</dbReference>
<keyword evidence="10" id="KW-1133">Transmembrane helix</keyword>
<keyword evidence="15" id="KW-1185">Reference proteome</keyword>
<accession>A0A0J6EPN6</accession>
<evidence type="ECO:0000313" key="12">
    <source>
        <dbReference type="EMBL" id="KRT90051.1"/>
    </source>
</evidence>
<feature type="transmembrane region" description="Helical" evidence="10">
    <location>
        <begin position="12"/>
        <end position="37"/>
    </location>
</feature>
<keyword evidence="4" id="KW-0597">Phosphoprotein</keyword>
<evidence type="ECO:0000256" key="4">
    <source>
        <dbReference type="ARBA" id="ARBA00022553"/>
    </source>
</evidence>
<dbReference type="Gene3D" id="3.30.565.10">
    <property type="entry name" value="Histidine kinase-like ATPase, C-terminal domain"/>
    <property type="match status" value="1"/>
</dbReference>
<evidence type="ECO:0000313" key="15">
    <source>
        <dbReference type="Proteomes" id="UP001341297"/>
    </source>
</evidence>
<gene>
    <name evidence="12" type="ORF">AB447_205575</name>
    <name evidence="13" type="ORF">P8828_02565</name>
</gene>
<dbReference type="GO" id="GO:0004721">
    <property type="term" value="F:phosphoprotein phosphatase activity"/>
    <property type="evidence" value="ECO:0007669"/>
    <property type="project" value="TreeGrafter"/>
</dbReference>
<dbReference type="FunFam" id="3.30.565.10:FF:000006">
    <property type="entry name" value="Sensor histidine kinase WalK"/>
    <property type="match status" value="1"/>
</dbReference>
<keyword evidence="8" id="KW-0067">ATP-binding</keyword>
<keyword evidence="6" id="KW-0547">Nucleotide-binding</keyword>
<evidence type="ECO:0000256" key="2">
    <source>
        <dbReference type="ARBA" id="ARBA00004651"/>
    </source>
</evidence>
<comment type="catalytic activity">
    <reaction evidence="1">
        <text>ATP + protein L-histidine = ADP + protein N-phospho-L-histidine.</text>
        <dbReference type="EC" id="2.7.13.3"/>
    </reaction>
</comment>
<evidence type="ECO:0000256" key="10">
    <source>
        <dbReference type="SAM" id="Phobius"/>
    </source>
</evidence>
<keyword evidence="10" id="KW-0472">Membrane</keyword>
<dbReference type="EC" id="2.7.13.3" evidence="3"/>
<dbReference type="PANTHER" id="PTHR45453">
    <property type="entry name" value="PHOSPHATE REGULON SENSOR PROTEIN PHOR"/>
    <property type="match status" value="1"/>
</dbReference>
<evidence type="ECO:0000256" key="3">
    <source>
        <dbReference type="ARBA" id="ARBA00012438"/>
    </source>
</evidence>
<evidence type="ECO:0000313" key="14">
    <source>
        <dbReference type="Proteomes" id="UP000036168"/>
    </source>
</evidence>
<keyword evidence="5" id="KW-0808">Transferase</keyword>
<dbReference type="PANTHER" id="PTHR45453:SF1">
    <property type="entry name" value="PHOSPHATE REGULON SENSOR PROTEIN PHOR"/>
    <property type="match status" value="1"/>
</dbReference>
<feature type="transmembrane region" description="Helical" evidence="10">
    <location>
        <begin position="148"/>
        <end position="171"/>
    </location>
</feature>
<dbReference type="GO" id="GO:0016036">
    <property type="term" value="P:cellular response to phosphate starvation"/>
    <property type="evidence" value="ECO:0007669"/>
    <property type="project" value="TreeGrafter"/>
</dbReference>
<proteinExistence type="predicted"/>
<dbReference type="PATRIC" id="fig|1664069.3.peg.2816"/>
<evidence type="ECO:0000256" key="5">
    <source>
        <dbReference type="ARBA" id="ARBA00022679"/>
    </source>
</evidence>
<dbReference type="PRINTS" id="PR00344">
    <property type="entry name" value="BCTRLSENSOR"/>
</dbReference>
<evidence type="ECO:0000313" key="13">
    <source>
        <dbReference type="EMBL" id="MEC0483733.1"/>
    </source>
</evidence>
<organism evidence="12 14">
    <name type="scientific">Bacillus glycinifermentans</name>
    <dbReference type="NCBI Taxonomy" id="1664069"/>
    <lineage>
        <taxon>Bacteria</taxon>
        <taxon>Bacillati</taxon>
        <taxon>Bacillota</taxon>
        <taxon>Bacilli</taxon>
        <taxon>Bacillales</taxon>
        <taxon>Bacillaceae</taxon>
        <taxon>Bacillus</taxon>
    </lineage>
</organism>
<dbReference type="Gene3D" id="1.10.287.130">
    <property type="match status" value="1"/>
</dbReference>
<dbReference type="OrthoDB" id="368131at2"/>
<dbReference type="STRING" id="1664069.BGLY_4562"/>
<dbReference type="InterPro" id="IPR003661">
    <property type="entry name" value="HisK_dim/P_dom"/>
</dbReference>
<dbReference type="SUPFAM" id="SSF55874">
    <property type="entry name" value="ATPase domain of HSP90 chaperone/DNA topoisomerase II/histidine kinase"/>
    <property type="match status" value="1"/>
</dbReference>
<dbReference type="Pfam" id="PF00512">
    <property type="entry name" value="HisKA"/>
    <property type="match status" value="1"/>
</dbReference>
<dbReference type="CDD" id="cd00082">
    <property type="entry name" value="HisKA"/>
    <property type="match status" value="1"/>
</dbReference>
<evidence type="ECO:0000256" key="1">
    <source>
        <dbReference type="ARBA" id="ARBA00000085"/>
    </source>
</evidence>
<dbReference type="AlphaFoldDB" id="A0A0J6ELN6"/>
<evidence type="ECO:0000256" key="6">
    <source>
        <dbReference type="ARBA" id="ARBA00022741"/>
    </source>
</evidence>
<dbReference type="GO" id="GO:0005524">
    <property type="term" value="F:ATP binding"/>
    <property type="evidence" value="ECO:0007669"/>
    <property type="project" value="UniProtKB-KW"/>
</dbReference>
<dbReference type="InterPro" id="IPR003594">
    <property type="entry name" value="HATPase_dom"/>
</dbReference>
<dbReference type="GO" id="GO:0005886">
    <property type="term" value="C:plasma membrane"/>
    <property type="evidence" value="ECO:0007669"/>
    <property type="project" value="UniProtKB-SubCell"/>
</dbReference>
<accession>A0A0J6ELN6</accession>
<evidence type="ECO:0000259" key="11">
    <source>
        <dbReference type="PROSITE" id="PS50109"/>
    </source>
</evidence>
<dbReference type="InterPro" id="IPR036097">
    <property type="entry name" value="HisK_dim/P_sf"/>
</dbReference>
<dbReference type="Proteomes" id="UP000036168">
    <property type="component" value="Unassembled WGS sequence"/>
</dbReference>
<dbReference type="GO" id="GO:0000155">
    <property type="term" value="F:phosphorelay sensor kinase activity"/>
    <property type="evidence" value="ECO:0007669"/>
    <property type="project" value="InterPro"/>
</dbReference>
<dbReference type="PROSITE" id="PS50109">
    <property type="entry name" value="HIS_KIN"/>
    <property type="match status" value="1"/>
</dbReference>
<evidence type="ECO:0000256" key="8">
    <source>
        <dbReference type="ARBA" id="ARBA00022840"/>
    </source>
</evidence>
<dbReference type="EMBL" id="JARRTL010000006">
    <property type="protein sequence ID" value="MEC0483733.1"/>
    <property type="molecule type" value="Genomic_DNA"/>
</dbReference>
<keyword evidence="10" id="KW-0812">Transmembrane</keyword>
<evidence type="ECO:0000256" key="7">
    <source>
        <dbReference type="ARBA" id="ARBA00022777"/>
    </source>
</evidence>
<keyword evidence="9" id="KW-0902">Two-component regulatory system</keyword>
<protein>
    <recommendedName>
        <fullName evidence="3">histidine kinase</fullName>
        <ecNumber evidence="3">2.7.13.3</ecNumber>
    </recommendedName>
</protein>
<evidence type="ECO:0000256" key="9">
    <source>
        <dbReference type="ARBA" id="ARBA00023012"/>
    </source>
</evidence>
<dbReference type="SUPFAM" id="SSF47384">
    <property type="entry name" value="Homodimeric domain of signal transducing histidine kinase"/>
    <property type="match status" value="1"/>
</dbReference>
<feature type="domain" description="Histidine kinase" evidence="11">
    <location>
        <begin position="249"/>
        <end position="468"/>
    </location>
</feature>
<name>A0A0J6ELN6_9BACI</name>
<reference evidence="12 14" key="1">
    <citation type="journal article" date="2015" name="Int. J. Syst. Evol. Microbiol.">
        <title>Bacillus glycinifermentans sp. nov., isolated from fermented soybean paste.</title>
        <authorList>
            <person name="Kim S.J."/>
            <person name="Dunlap C.A."/>
            <person name="Kwon S.W."/>
            <person name="Rooney A.P."/>
        </authorList>
    </citation>
    <scope>NUCLEOTIDE SEQUENCE [LARGE SCALE GENOMIC DNA]</scope>
    <source>
        <strain evidence="12 14">GO-13</strain>
    </source>
</reference>
<dbReference type="EMBL" id="LECW02000045">
    <property type="protein sequence ID" value="KRT90051.1"/>
    <property type="molecule type" value="Genomic_DNA"/>
</dbReference>
<reference evidence="12" key="2">
    <citation type="submission" date="2015-10" db="EMBL/GenBank/DDBJ databases">
        <authorList>
            <person name="Gilbert D.G."/>
        </authorList>
    </citation>
    <scope>NUCLEOTIDE SEQUENCE</scope>
    <source>
        <strain evidence="12">GO-13</strain>
    </source>
</reference>
<comment type="subcellular location">
    <subcellularLocation>
        <location evidence="2">Cell membrane</location>
        <topology evidence="2">Multi-pass membrane protein</topology>
    </subcellularLocation>
</comment>
<comment type="caution">
    <text evidence="12">The sequence shown here is derived from an EMBL/GenBank/DDBJ whole genome shotgun (WGS) entry which is preliminary data.</text>
</comment>
<dbReference type="InterPro" id="IPR004358">
    <property type="entry name" value="Sig_transdc_His_kin-like_C"/>
</dbReference>
<dbReference type="Pfam" id="PF02518">
    <property type="entry name" value="HATPase_c"/>
    <property type="match status" value="1"/>
</dbReference>
<dbReference type="SMART" id="SM00388">
    <property type="entry name" value="HisKA"/>
    <property type="match status" value="1"/>
</dbReference>
<dbReference type="SMART" id="SM00387">
    <property type="entry name" value="HATPase_c"/>
    <property type="match status" value="1"/>
</dbReference>